<organism evidence="2">
    <name type="scientific">Notodromas monacha</name>
    <dbReference type="NCBI Taxonomy" id="399045"/>
    <lineage>
        <taxon>Eukaryota</taxon>
        <taxon>Metazoa</taxon>
        <taxon>Ecdysozoa</taxon>
        <taxon>Arthropoda</taxon>
        <taxon>Crustacea</taxon>
        <taxon>Oligostraca</taxon>
        <taxon>Ostracoda</taxon>
        <taxon>Podocopa</taxon>
        <taxon>Podocopida</taxon>
        <taxon>Cypridocopina</taxon>
        <taxon>Cypridoidea</taxon>
        <taxon>Cyprididae</taxon>
        <taxon>Notodromas</taxon>
    </lineage>
</organism>
<dbReference type="Proteomes" id="UP000678499">
    <property type="component" value="Unassembled WGS sequence"/>
</dbReference>
<evidence type="ECO:0000313" key="2">
    <source>
        <dbReference type="EMBL" id="CAD7282765.1"/>
    </source>
</evidence>
<evidence type="ECO:0000259" key="1">
    <source>
        <dbReference type="Pfam" id="PF00089"/>
    </source>
</evidence>
<keyword evidence="3" id="KW-1185">Reference proteome</keyword>
<dbReference type="GO" id="GO:0006508">
    <property type="term" value="P:proteolysis"/>
    <property type="evidence" value="ECO:0007669"/>
    <property type="project" value="InterPro"/>
</dbReference>
<gene>
    <name evidence="2" type="ORF">NMOB1V02_LOCUS10386</name>
</gene>
<dbReference type="InterPro" id="IPR043504">
    <property type="entry name" value="Peptidase_S1_PA_chymotrypsin"/>
</dbReference>
<dbReference type="EMBL" id="CAJPEX010004286">
    <property type="protein sequence ID" value="CAG0922917.1"/>
    <property type="molecule type" value="Genomic_DNA"/>
</dbReference>
<dbReference type="Gene3D" id="2.40.10.10">
    <property type="entry name" value="Trypsin-like serine proteases"/>
    <property type="match status" value="1"/>
</dbReference>
<feature type="domain" description="Peptidase S1" evidence="1">
    <location>
        <begin position="29"/>
        <end position="74"/>
    </location>
</feature>
<feature type="non-terminal residue" evidence="2">
    <location>
        <position position="171"/>
    </location>
</feature>
<dbReference type="InterPro" id="IPR009003">
    <property type="entry name" value="Peptidase_S1_PA"/>
</dbReference>
<proteinExistence type="predicted"/>
<reference evidence="2" key="1">
    <citation type="submission" date="2020-11" db="EMBL/GenBank/DDBJ databases">
        <authorList>
            <person name="Tran Van P."/>
        </authorList>
    </citation>
    <scope>NUCLEOTIDE SEQUENCE</scope>
</reference>
<dbReference type="SUPFAM" id="SSF50494">
    <property type="entry name" value="Trypsin-like serine proteases"/>
    <property type="match status" value="1"/>
</dbReference>
<name>A0A7R9BZE0_9CRUS</name>
<protein>
    <recommendedName>
        <fullName evidence="1">Peptidase S1 domain-containing protein</fullName>
    </recommendedName>
</protein>
<dbReference type="Pfam" id="PF00089">
    <property type="entry name" value="Trypsin"/>
    <property type="match status" value="1"/>
</dbReference>
<dbReference type="EMBL" id="OA886323">
    <property type="protein sequence ID" value="CAD7282765.1"/>
    <property type="molecule type" value="Genomic_DNA"/>
</dbReference>
<sequence length="171" mass="18874">MNATEMSLGVDGDVTTTMPELATYIPPEAVYNETEFMVRVEPQGVQYILCMGSVISPRHVLTVANCVDERAARVLKSFYSTEYLTLAFDSGPSVDVSIKSAKMPRNYLIRNIRGVPQRVTVALLPLPLLDPAVKPVPMDLKGDFSFPNNVVRIAGWSYATNVPRRVPVRSS</sequence>
<dbReference type="InterPro" id="IPR001254">
    <property type="entry name" value="Trypsin_dom"/>
</dbReference>
<dbReference type="GO" id="GO:0004252">
    <property type="term" value="F:serine-type endopeptidase activity"/>
    <property type="evidence" value="ECO:0007669"/>
    <property type="project" value="InterPro"/>
</dbReference>
<evidence type="ECO:0000313" key="3">
    <source>
        <dbReference type="Proteomes" id="UP000678499"/>
    </source>
</evidence>
<accession>A0A7R9BZE0</accession>
<dbReference type="AlphaFoldDB" id="A0A7R9BZE0"/>